<dbReference type="RefSeq" id="WP_120049436.1">
    <property type="nucleotide sequence ID" value="NZ_RAHX01000002.1"/>
</dbReference>
<dbReference type="Proteomes" id="UP000285232">
    <property type="component" value="Unassembled WGS sequence"/>
</dbReference>
<dbReference type="AlphaFoldDB" id="A0A419RNH2"/>
<sequence length="333" mass="38485">MKNNRRKARNRAAPKQTMSAQIEKPNIWSDWFPGLWIGPLSWIQMAALLMRDTKPEAIVDRLAPMLDSIREAIEAKCREWAKDAPDEPEFLITYDDYREHFLDELYEQFGGFLTTLKSNTDLEWLRDHLSDSGPSAESFVSFLLNGIATAQVEEQLDPERVAPDARWLAEIFFYEPAHTTGEEVVLREFYSKFRKTFERAAPLSERPWEQRSGDMPLASEDDPYIERQAAIEARQARRAAREHVPVPNEVDLPQDAWCRAMHTNTWARAIELTSFPRFGWQRQLAFMLRDVSLDEVVLRTERALLEMADLTDRNAIEDADARGKGPGEVRFGL</sequence>
<dbReference type="EMBL" id="RAHX01000002">
    <property type="protein sequence ID" value="RJY06939.1"/>
    <property type="molecule type" value="Genomic_DNA"/>
</dbReference>
<proteinExistence type="predicted"/>
<comment type="caution">
    <text evidence="1">The sequence shown here is derived from an EMBL/GenBank/DDBJ whole genome shotgun (WGS) entry which is preliminary data.</text>
</comment>
<gene>
    <name evidence="1" type="ORF">D6201_12745</name>
</gene>
<accession>A0A419RNH2</accession>
<name>A0A419RNH2_9SPHN</name>
<keyword evidence="2" id="KW-1185">Reference proteome</keyword>
<reference evidence="1 2" key="1">
    <citation type="journal article" date="2017" name="Int. J. Syst. Evol. Microbiol.">
        <title>Erythrobacter aquimixticola sp. nov., isolated from the junction between the ocean and a freshwater spring.</title>
        <authorList>
            <person name="Park S."/>
            <person name="Jung Y.T."/>
            <person name="Choi S.J."/>
            <person name="Yoon J.H."/>
        </authorList>
    </citation>
    <scope>NUCLEOTIDE SEQUENCE [LARGE SCALE GENOMIC DNA]</scope>
    <source>
        <strain evidence="1 2">JSSK-14</strain>
    </source>
</reference>
<protein>
    <submittedName>
        <fullName evidence="1">Uncharacterized protein</fullName>
    </submittedName>
</protein>
<evidence type="ECO:0000313" key="1">
    <source>
        <dbReference type="EMBL" id="RJY06939.1"/>
    </source>
</evidence>
<evidence type="ECO:0000313" key="2">
    <source>
        <dbReference type="Proteomes" id="UP000285232"/>
    </source>
</evidence>
<organism evidence="1 2">
    <name type="scientific">Aurantiacibacter aquimixticola</name>
    <dbReference type="NCBI Taxonomy" id="1958945"/>
    <lineage>
        <taxon>Bacteria</taxon>
        <taxon>Pseudomonadati</taxon>
        <taxon>Pseudomonadota</taxon>
        <taxon>Alphaproteobacteria</taxon>
        <taxon>Sphingomonadales</taxon>
        <taxon>Erythrobacteraceae</taxon>
        <taxon>Aurantiacibacter</taxon>
    </lineage>
</organism>